<evidence type="ECO:0000313" key="1">
    <source>
        <dbReference type="EMBL" id="RPA57589.1"/>
    </source>
</evidence>
<gene>
    <name evidence="1" type="ORF">EF384_07905</name>
</gene>
<dbReference type="RefSeq" id="WP_123780917.1">
    <property type="nucleotide sequence ID" value="NZ_RKMG01000028.1"/>
</dbReference>
<dbReference type="PIRSF" id="PIRSF001439">
    <property type="entry name" value="CryM"/>
    <property type="match status" value="1"/>
</dbReference>
<dbReference type="PANTHER" id="PTHR13812">
    <property type="entry name" value="KETIMINE REDUCTASE MU-CRYSTALLIN"/>
    <property type="match status" value="1"/>
</dbReference>
<organism evidence="1 2">
    <name type="scientific">Aerococcus agrisoli</name>
    <dbReference type="NCBI Taxonomy" id="2487350"/>
    <lineage>
        <taxon>Bacteria</taxon>
        <taxon>Bacillati</taxon>
        <taxon>Bacillota</taxon>
        <taxon>Bacilli</taxon>
        <taxon>Lactobacillales</taxon>
        <taxon>Aerococcaceae</taxon>
        <taxon>Aerococcus</taxon>
    </lineage>
</organism>
<dbReference type="Pfam" id="PF02423">
    <property type="entry name" value="OCD_Mu_crystall"/>
    <property type="match status" value="1"/>
</dbReference>
<dbReference type="EMBL" id="RKMG01000028">
    <property type="protein sequence ID" value="RPA57589.1"/>
    <property type="molecule type" value="Genomic_DNA"/>
</dbReference>
<dbReference type="InterPro" id="IPR023401">
    <property type="entry name" value="ODC_N"/>
</dbReference>
<dbReference type="Gene3D" id="3.30.1780.10">
    <property type="entry name" value="ornithine cyclodeaminase, domain 1"/>
    <property type="match status" value="1"/>
</dbReference>
<reference evidence="1 2" key="1">
    <citation type="submission" date="2018-11" db="EMBL/GenBank/DDBJ databases">
        <title>Aerococcus sp. SJQ22, whole genome shotgun sequence.</title>
        <authorList>
            <person name="Sun L."/>
            <person name="Gao X."/>
            <person name="Chen W."/>
            <person name="Huang K."/>
        </authorList>
    </citation>
    <scope>NUCLEOTIDE SEQUENCE [LARGE SCALE GENOMIC DNA]</scope>
    <source>
        <strain evidence="1 2">SJQ22</strain>
    </source>
</reference>
<comment type="caution">
    <text evidence="1">The sequence shown here is derived from an EMBL/GenBank/DDBJ whole genome shotgun (WGS) entry which is preliminary data.</text>
</comment>
<keyword evidence="2" id="KW-1185">Reference proteome</keyword>
<dbReference type="Proteomes" id="UP000273977">
    <property type="component" value="Unassembled WGS sequence"/>
</dbReference>
<proteinExistence type="predicted"/>
<dbReference type="SUPFAM" id="SSF51735">
    <property type="entry name" value="NAD(P)-binding Rossmann-fold domains"/>
    <property type="match status" value="1"/>
</dbReference>
<name>A0A3N4G3U0_9LACT</name>
<sequence length="348" mass="38026">MTLLLNVKDVRELISMADTVNIVDRTYRSMGEGKVINPTKVSLDLGETGNYPYYEGYMNAMPAYIDWLNMAGMKWIGGFDGGRNAAGLPYMTGMILLLDPHVGRFLSAMDGSYITNLRTGAQTAVALSYFKNLGDSISVGLFGAGTQARTQVLAITKRFKINRLVVWNHRRSTAEAFKKDVEHLVDGEIIIVDKPEEATDNDVLITVTGAIEPFITGDMIKPGTIIMPMGSRGEITDDIILKANHIYVDHVEQALHRGALKKLNEEGQLTPDDITADFGELATGQKEAVHDKEKDITIVIPIGIGALDVAVAGHVYHGAVEKGLGSHFDFDLLSTPEGKDYMAPDLEK</sequence>
<dbReference type="InterPro" id="IPR036291">
    <property type="entry name" value="NAD(P)-bd_dom_sf"/>
</dbReference>
<dbReference type="InterPro" id="IPR003462">
    <property type="entry name" value="ODC_Mu_crystall"/>
</dbReference>
<dbReference type="Gene3D" id="3.40.50.720">
    <property type="entry name" value="NAD(P)-binding Rossmann-like Domain"/>
    <property type="match status" value="1"/>
</dbReference>
<dbReference type="GO" id="GO:0005737">
    <property type="term" value="C:cytoplasm"/>
    <property type="evidence" value="ECO:0007669"/>
    <property type="project" value="TreeGrafter"/>
</dbReference>
<accession>A0A3N4G3U0</accession>
<protein>
    <submittedName>
        <fullName evidence="1">Ornithine cyclodeaminase family protein</fullName>
    </submittedName>
</protein>
<dbReference type="PANTHER" id="PTHR13812:SF19">
    <property type="entry name" value="KETIMINE REDUCTASE MU-CRYSTALLIN"/>
    <property type="match status" value="1"/>
</dbReference>
<dbReference type="AlphaFoldDB" id="A0A3N4G3U0"/>
<evidence type="ECO:0000313" key="2">
    <source>
        <dbReference type="Proteomes" id="UP000273977"/>
    </source>
</evidence>
<dbReference type="OrthoDB" id="9792005at2"/>